<dbReference type="InterPro" id="IPR050706">
    <property type="entry name" value="Cyclic-di-GMP_PDE-like"/>
</dbReference>
<dbReference type="OrthoDB" id="23692at2"/>
<dbReference type="InterPro" id="IPR035919">
    <property type="entry name" value="EAL_sf"/>
</dbReference>
<dbReference type="PROSITE" id="PS50883">
    <property type="entry name" value="EAL"/>
    <property type="match status" value="1"/>
</dbReference>
<dbReference type="Gene3D" id="3.20.20.450">
    <property type="entry name" value="EAL domain"/>
    <property type="match status" value="1"/>
</dbReference>
<evidence type="ECO:0000259" key="1">
    <source>
        <dbReference type="PROSITE" id="PS50883"/>
    </source>
</evidence>
<keyword evidence="3" id="KW-1185">Reference proteome</keyword>
<dbReference type="STRING" id="1005945.SAMN05216561_101422"/>
<feature type="domain" description="EAL" evidence="1">
    <location>
        <begin position="166"/>
        <end position="422"/>
    </location>
</feature>
<protein>
    <submittedName>
        <fullName evidence="2">EAL domain, c-di-GMP-specific phosphodiesterase class I (Or its enzymatically inactive variant)</fullName>
    </submittedName>
</protein>
<dbReference type="CDD" id="cd01948">
    <property type="entry name" value="EAL"/>
    <property type="match status" value="1"/>
</dbReference>
<reference evidence="2 3" key="1">
    <citation type="submission" date="2016-10" db="EMBL/GenBank/DDBJ databases">
        <authorList>
            <person name="de Groot N.N."/>
        </authorList>
    </citation>
    <scope>NUCLEOTIDE SEQUENCE [LARGE SCALE GENOMIC DNA]</scope>
    <source>
        <strain evidence="2 3">CGMCC 1.11156</strain>
    </source>
</reference>
<evidence type="ECO:0000313" key="3">
    <source>
        <dbReference type="Proteomes" id="UP000198649"/>
    </source>
</evidence>
<dbReference type="RefSeq" id="WP_091109977.1">
    <property type="nucleotide sequence ID" value="NZ_BKAF01000001.1"/>
</dbReference>
<accession>A0A1I3C0U0</accession>
<proteinExistence type="predicted"/>
<dbReference type="SUPFAM" id="SSF141868">
    <property type="entry name" value="EAL domain-like"/>
    <property type="match status" value="1"/>
</dbReference>
<dbReference type="Proteomes" id="UP000198649">
    <property type="component" value="Unassembled WGS sequence"/>
</dbReference>
<dbReference type="SMART" id="SM00052">
    <property type="entry name" value="EAL"/>
    <property type="match status" value="1"/>
</dbReference>
<dbReference type="AlphaFoldDB" id="A0A1I3C0U0"/>
<dbReference type="InterPro" id="IPR001633">
    <property type="entry name" value="EAL_dom"/>
</dbReference>
<dbReference type="EMBL" id="FOQG01000001">
    <property type="protein sequence ID" value="SFH67829.1"/>
    <property type="molecule type" value="Genomic_DNA"/>
</dbReference>
<organism evidence="2 3">
    <name type="scientific">Nocardioides psychrotolerans</name>
    <dbReference type="NCBI Taxonomy" id="1005945"/>
    <lineage>
        <taxon>Bacteria</taxon>
        <taxon>Bacillati</taxon>
        <taxon>Actinomycetota</taxon>
        <taxon>Actinomycetes</taxon>
        <taxon>Propionibacteriales</taxon>
        <taxon>Nocardioidaceae</taxon>
        <taxon>Nocardioides</taxon>
    </lineage>
</organism>
<dbReference type="PANTHER" id="PTHR33121">
    <property type="entry name" value="CYCLIC DI-GMP PHOSPHODIESTERASE PDEF"/>
    <property type="match status" value="1"/>
</dbReference>
<gene>
    <name evidence="2" type="ORF">SAMN05216561_101422</name>
</gene>
<evidence type="ECO:0000313" key="2">
    <source>
        <dbReference type="EMBL" id="SFH67829.1"/>
    </source>
</evidence>
<dbReference type="PANTHER" id="PTHR33121:SF70">
    <property type="entry name" value="SIGNALING PROTEIN YKOW"/>
    <property type="match status" value="1"/>
</dbReference>
<name>A0A1I3C0U0_9ACTN</name>
<sequence length="431" mass="46162">MTPTTASSLTGTIEELRDRAVAEGRQLLLVAASLSNGPDIADVYGVRSLDDSTAEVVRRAQEHATVPCHLLRVSRLGGFLAAAVVDRDRSVSQLDLLVADMREMLEVRGERVWPIVTVAVRACHDDEDVWDAVRDARSTLVIAQRDTPGGTSWHHDSDEGLGSGLGLTLVRDLAVALTEQPDELHLAYQPVVDLRRGTTTGAEALLRWQHPTRGAVGPLVAVEAAERTGLIHPLGRLVLDRAVAQLAAWRGRVVPGFRMHVNVSPIELREASYADGMAAVLDRWDVPAPQLLLEITETALLADDPRVLRTITALHELGVGLGIDDFGTGYSSIRHLHRLPIDTVKVDRSLVSGIATSPADFALTRAVLGLLTTIGATVVAEGIEDAQQQAHLLAMGCTLGQGYHLGRPVTADALFAGSSWSRARATGMLGA</sequence>
<dbReference type="GO" id="GO:0071111">
    <property type="term" value="F:cyclic-guanylate-specific phosphodiesterase activity"/>
    <property type="evidence" value="ECO:0007669"/>
    <property type="project" value="InterPro"/>
</dbReference>
<dbReference type="Pfam" id="PF00563">
    <property type="entry name" value="EAL"/>
    <property type="match status" value="1"/>
</dbReference>